<keyword evidence="3" id="KW-1185">Reference proteome</keyword>
<evidence type="ECO:0000313" key="2">
    <source>
        <dbReference type="EMBL" id="GAA4000388.1"/>
    </source>
</evidence>
<accession>A0ABP7RPQ0</accession>
<comment type="caution">
    <text evidence="2">The sequence shown here is derived from an EMBL/GenBank/DDBJ whole genome shotgun (WGS) entry which is preliminary data.</text>
</comment>
<dbReference type="EMBL" id="BAABBP010000025">
    <property type="protein sequence ID" value="GAA4000388.1"/>
    <property type="molecule type" value="Genomic_DNA"/>
</dbReference>
<organism evidence="2 3">
    <name type="scientific">Comamonas faecalis</name>
    <dbReference type="NCBI Taxonomy" id="1387849"/>
    <lineage>
        <taxon>Bacteria</taxon>
        <taxon>Pseudomonadati</taxon>
        <taxon>Pseudomonadota</taxon>
        <taxon>Betaproteobacteria</taxon>
        <taxon>Burkholderiales</taxon>
        <taxon>Comamonadaceae</taxon>
        <taxon>Comamonas</taxon>
    </lineage>
</organism>
<evidence type="ECO:0000259" key="1">
    <source>
        <dbReference type="PROSITE" id="PS50990"/>
    </source>
</evidence>
<name>A0ABP7RPQ0_9BURK</name>
<reference evidence="3" key="1">
    <citation type="journal article" date="2019" name="Int. J. Syst. Evol. Microbiol.">
        <title>The Global Catalogue of Microorganisms (GCM) 10K type strain sequencing project: providing services to taxonomists for standard genome sequencing and annotation.</title>
        <authorList>
            <consortium name="The Broad Institute Genomics Platform"/>
            <consortium name="The Broad Institute Genome Sequencing Center for Infectious Disease"/>
            <person name="Wu L."/>
            <person name="Ma J."/>
        </authorList>
    </citation>
    <scope>NUCLEOTIDE SEQUENCE [LARGE SCALE GENOMIC DNA]</scope>
    <source>
        <strain evidence="3">JCM 17561</strain>
    </source>
</reference>
<dbReference type="Gene3D" id="3.90.70.10">
    <property type="entry name" value="Cysteine proteinases"/>
    <property type="match status" value="1"/>
</dbReference>
<dbReference type="PROSITE" id="PS50990">
    <property type="entry name" value="PEPTIDASE_C39"/>
    <property type="match status" value="1"/>
</dbReference>
<dbReference type="Proteomes" id="UP001501627">
    <property type="component" value="Unassembled WGS sequence"/>
</dbReference>
<proteinExistence type="predicted"/>
<dbReference type="CDD" id="cd02423">
    <property type="entry name" value="Peptidase_C39G"/>
    <property type="match status" value="1"/>
</dbReference>
<dbReference type="Pfam" id="PF03412">
    <property type="entry name" value="Peptidase_C39"/>
    <property type="match status" value="1"/>
</dbReference>
<dbReference type="InterPro" id="IPR005074">
    <property type="entry name" value="Peptidase_C39"/>
</dbReference>
<protein>
    <recommendedName>
        <fullName evidence="1">Peptidase C39 domain-containing protein</fullName>
    </recommendedName>
</protein>
<feature type="domain" description="Peptidase C39" evidence="1">
    <location>
        <begin position="73"/>
        <end position="203"/>
    </location>
</feature>
<evidence type="ECO:0000313" key="3">
    <source>
        <dbReference type="Proteomes" id="UP001501627"/>
    </source>
</evidence>
<sequence>MGRIFSVGAFSFFVAPLLLMLAALHMGDARADMPRQSPASPSARVPFTSLGYGTVNLPITSMQSAKTVSTLIQQYDFSCGSAALATLLTYHYNTPTTEQQVFEWMFRHGDQSKIRREGFSLLDMKHYLAQLGMQADGFQLDLDKLNEAKTPAIVLINENGYQHFVVVKGLDKGRVLLGDPAQGTRAMSRATFEQSWPSKLLFVVHNRMGQGFFNLARDWHVAPRSPLAQGVGRTSVYDMVTPKNGAGSGDF</sequence>
<gene>
    <name evidence="2" type="ORF">GCM10022279_25210</name>
</gene>